<keyword evidence="3" id="KW-1185">Reference proteome</keyword>
<dbReference type="EMBL" id="JAVRBK010000010">
    <property type="protein sequence ID" value="KAK5638235.1"/>
    <property type="molecule type" value="Genomic_DNA"/>
</dbReference>
<comment type="caution">
    <text evidence="2">The sequence shown here is derived from an EMBL/GenBank/DDBJ whole genome shotgun (WGS) entry which is preliminary data.</text>
</comment>
<feature type="domain" description="DUF7041" evidence="1">
    <location>
        <begin position="29"/>
        <end position="111"/>
    </location>
</feature>
<dbReference type="InterPro" id="IPR055469">
    <property type="entry name" value="DUF7041"/>
</dbReference>
<accession>A0AAN7UTK0</accession>
<proteinExistence type="predicted"/>
<sequence>MATSEATPDDVTSGDNAQISKMATNFKTPKFWREEPALWFIQLETQFKISNIKSDSTKFNYTIANLENEYIQEIKDILLAPQDQQTYEKLKFELISRLSISQEQNIRRLLEHEEMGDRTPSQFMRHLKNLAGSDVSDKLLQSLWRGRLPHNMQAILAAAAIDKNLEDQAILADTIFATIAKSSVQAVSLTGPPSSSHAQLEAKIEALTLQVAELVKSNNFAPRRERSQSRYRNRSKSRARTPISTSGMCWYHFNFKEKARKCVKPCNFEEEKN</sequence>
<evidence type="ECO:0000259" key="1">
    <source>
        <dbReference type="Pfam" id="PF23055"/>
    </source>
</evidence>
<organism evidence="2 3">
    <name type="scientific">Pyrocoelia pectoralis</name>
    <dbReference type="NCBI Taxonomy" id="417401"/>
    <lineage>
        <taxon>Eukaryota</taxon>
        <taxon>Metazoa</taxon>
        <taxon>Ecdysozoa</taxon>
        <taxon>Arthropoda</taxon>
        <taxon>Hexapoda</taxon>
        <taxon>Insecta</taxon>
        <taxon>Pterygota</taxon>
        <taxon>Neoptera</taxon>
        <taxon>Endopterygota</taxon>
        <taxon>Coleoptera</taxon>
        <taxon>Polyphaga</taxon>
        <taxon>Elateriformia</taxon>
        <taxon>Elateroidea</taxon>
        <taxon>Lampyridae</taxon>
        <taxon>Lampyrinae</taxon>
        <taxon>Pyrocoelia</taxon>
    </lineage>
</organism>
<dbReference type="PANTHER" id="PTHR33327:SF3">
    <property type="entry name" value="RNA-DIRECTED DNA POLYMERASE"/>
    <property type="match status" value="1"/>
</dbReference>
<dbReference type="PANTHER" id="PTHR33327">
    <property type="entry name" value="ENDONUCLEASE"/>
    <property type="match status" value="1"/>
</dbReference>
<evidence type="ECO:0000313" key="2">
    <source>
        <dbReference type="EMBL" id="KAK5638235.1"/>
    </source>
</evidence>
<evidence type="ECO:0000313" key="3">
    <source>
        <dbReference type="Proteomes" id="UP001329430"/>
    </source>
</evidence>
<reference evidence="2 3" key="1">
    <citation type="journal article" date="2024" name="Insects">
        <title>An Improved Chromosome-Level Genome Assembly of the Firefly Pyrocoelia pectoralis.</title>
        <authorList>
            <person name="Fu X."/>
            <person name="Meyer-Rochow V.B."/>
            <person name="Ballantyne L."/>
            <person name="Zhu X."/>
        </authorList>
    </citation>
    <scope>NUCLEOTIDE SEQUENCE [LARGE SCALE GENOMIC DNA]</scope>
    <source>
        <strain evidence="2">XCY_ONT2</strain>
    </source>
</reference>
<dbReference type="AlphaFoldDB" id="A0AAN7UTK0"/>
<dbReference type="Pfam" id="PF23055">
    <property type="entry name" value="DUF7041"/>
    <property type="match status" value="1"/>
</dbReference>
<gene>
    <name evidence="2" type="ORF">RI129_012530</name>
</gene>
<protein>
    <recommendedName>
        <fullName evidence="1">DUF7041 domain-containing protein</fullName>
    </recommendedName>
</protein>
<name>A0AAN7UTK0_9COLE</name>
<dbReference type="Proteomes" id="UP001329430">
    <property type="component" value="Chromosome 10"/>
</dbReference>